<dbReference type="PANTHER" id="PTHR30537">
    <property type="entry name" value="HTH-TYPE TRANSCRIPTIONAL REGULATOR"/>
    <property type="match status" value="1"/>
</dbReference>
<dbReference type="CDD" id="cd08473">
    <property type="entry name" value="PBP2_CrgA_like_4"/>
    <property type="match status" value="1"/>
</dbReference>
<evidence type="ECO:0000256" key="3">
    <source>
        <dbReference type="ARBA" id="ARBA00023125"/>
    </source>
</evidence>
<evidence type="ECO:0000256" key="1">
    <source>
        <dbReference type="ARBA" id="ARBA00009437"/>
    </source>
</evidence>
<dbReference type="Pfam" id="PF03466">
    <property type="entry name" value="LysR_substrate"/>
    <property type="match status" value="1"/>
</dbReference>
<dbReference type="RefSeq" id="WP_099514873.1">
    <property type="nucleotide sequence ID" value="NZ_CP016618.1"/>
</dbReference>
<dbReference type="GO" id="GO:0006351">
    <property type="term" value="P:DNA-templated transcription"/>
    <property type="evidence" value="ECO:0007669"/>
    <property type="project" value="TreeGrafter"/>
</dbReference>
<dbReference type="Pfam" id="PF00126">
    <property type="entry name" value="HTH_1"/>
    <property type="match status" value="1"/>
</dbReference>
<dbReference type="Gene3D" id="3.40.190.290">
    <property type="match status" value="1"/>
</dbReference>
<dbReference type="PANTHER" id="PTHR30537:SF31">
    <property type="entry name" value="TRANSCRIPTIONAL REGULATOR, LYSR FAMILY"/>
    <property type="match status" value="1"/>
</dbReference>
<dbReference type="EMBL" id="CP016618">
    <property type="protein sequence ID" value="ANY83930.1"/>
    <property type="molecule type" value="Genomic_DNA"/>
</dbReference>
<dbReference type="OrthoDB" id="9786526at2"/>
<dbReference type="InterPro" id="IPR036390">
    <property type="entry name" value="WH_DNA-bd_sf"/>
</dbReference>
<evidence type="ECO:0000313" key="6">
    <source>
        <dbReference type="EMBL" id="ANY83930.1"/>
    </source>
</evidence>
<feature type="domain" description="HTH lysR-type" evidence="5">
    <location>
        <begin position="1"/>
        <end position="59"/>
    </location>
</feature>
<dbReference type="InterPro" id="IPR058163">
    <property type="entry name" value="LysR-type_TF_proteobact-type"/>
</dbReference>
<dbReference type="InterPro" id="IPR005119">
    <property type="entry name" value="LysR_subst-bd"/>
</dbReference>
<dbReference type="SUPFAM" id="SSF46785">
    <property type="entry name" value="Winged helix' DNA-binding domain"/>
    <property type="match status" value="1"/>
</dbReference>
<name>A0A1B2EVE3_9HYPH</name>
<keyword evidence="2" id="KW-0805">Transcription regulation</keyword>
<dbReference type="GO" id="GO:0043565">
    <property type="term" value="F:sequence-specific DNA binding"/>
    <property type="evidence" value="ECO:0007669"/>
    <property type="project" value="TreeGrafter"/>
</dbReference>
<reference evidence="6" key="1">
    <citation type="submission" date="2016-07" db="EMBL/GenBank/DDBJ databases">
        <title>Microvirga ossetica sp. nov. a new species of rhizobia isolated from root nodules of the legume species Vicia alpestris Steven originated from North Ossetia region in the Caucasus.</title>
        <authorList>
            <person name="Safronova V.I."/>
            <person name="Kuznetsova I.G."/>
            <person name="Sazanova A.L."/>
            <person name="Belimov A."/>
            <person name="Andronov E."/>
            <person name="Osledkin Y.S."/>
            <person name="Onishchuk O.P."/>
            <person name="Kurchak O.N."/>
            <person name="Shaposhnikov A.I."/>
            <person name="Willems A."/>
            <person name="Tikhonovich I.A."/>
        </authorList>
    </citation>
    <scope>NUCLEOTIDE SEQUENCE [LARGE SCALE GENOMIC DNA]</scope>
    <source>
        <strain evidence="6">V5/3M</strain>
        <plasmid evidence="6">unnamed3</plasmid>
    </source>
</reference>
<keyword evidence="6" id="KW-0614">Plasmid</keyword>
<dbReference type="Gene3D" id="1.10.10.10">
    <property type="entry name" value="Winged helix-like DNA-binding domain superfamily/Winged helix DNA-binding domain"/>
    <property type="match status" value="1"/>
</dbReference>
<dbReference type="AlphaFoldDB" id="A0A1B2EVE3"/>
<gene>
    <name evidence="6" type="ORF">BB934_36500</name>
</gene>
<accession>A0A1B2EVE3</accession>
<keyword evidence="3" id="KW-0238">DNA-binding</keyword>
<comment type="similarity">
    <text evidence="1">Belongs to the LysR transcriptional regulatory family.</text>
</comment>
<geneLocation type="plasmid" evidence="6">
    <name>unnamed3</name>
</geneLocation>
<keyword evidence="4" id="KW-0804">Transcription</keyword>
<dbReference type="KEGG" id="moc:BB934_36500"/>
<evidence type="ECO:0000259" key="5">
    <source>
        <dbReference type="PROSITE" id="PS50931"/>
    </source>
</evidence>
<evidence type="ECO:0000256" key="4">
    <source>
        <dbReference type="ARBA" id="ARBA00023163"/>
    </source>
</evidence>
<dbReference type="SUPFAM" id="SSF53850">
    <property type="entry name" value="Periplasmic binding protein-like II"/>
    <property type="match status" value="1"/>
</dbReference>
<proteinExistence type="inferred from homology"/>
<evidence type="ECO:0000256" key="2">
    <source>
        <dbReference type="ARBA" id="ARBA00023015"/>
    </source>
</evidence>
<sequence length="298" mass="33055">MQDLNDLYFFAKVVEHKGFAPAGRVLGIPKSTLSRRVALLEERLGVRLLQRSTRRFVVTEIGQDYHRHCLAMVAEAEAAQEAVERVQAEPQGLIRVSCPMMLSLTTVAPLVSRFLAEHPRVRIHYEVTNRRVDVIEEGFDVALRVRMPPLESSDLIMKVLGESTLLLVGSAALLDRLGRPQSPADLPRFESLGFSLVGGEHAWRLIGPDGTVKAVPHQPRLTTDEMMTLRQAVLDGVGIAQLPDYILAGDLACGNLEVLLPGWSPPRGIIHAVFPSRRGLLPAVRRFIDFLAVEMREP</sequence>
<dbReference type="InterPro" id="IPR036388">
    <property type="entry name" value="WH-like_DNA-bd_sf"/>
</dbReference>
<dbReference type="PROSITE" id="PS50931">
    <property type="entry name" value="HTH_LYSR"/>
    <property type="match status" value="1"/>
</dbReference>
<dbReference type="InterPro" id="IPR000847">
    <property type="entry name" value="LysR_HTH_N"/>
</dbReference>
<organism evidence="6">
    <name type="scientific">Microvirga ossetica</name>
    <dbReference type="NCBI Taxonomy" id="1882682"/>
    <lineage>
        <taxon>Bacteria</taxon>
        <taxon>Pseudomonadati</taxon>
        <taxon>Pseudomonadota</taxon>
        <taxon>Alphaproteobacteria</taxon>
        <taxon>Hyphomicrobiales</taxon>
        <taxon>Methylobacteriaceae</taxon>
        <taxon>Microvirga</taxon>
    </lineage>
</organism>
<dbReference type="FunFam" id="1.10.10.10:FF:000001">
    <property type="entry name" value="LysR family transcriptional regulator"/>
    <property type="match status" value="1"/>
</dbReference>
<protein>
    <submittedName>
        <fullName evidence="6">LysR family transcriptional regulator</fullName>
    </submittedName>
</protein>
<dbReference type="GO" id="GO:0003700">
    <property type="term" value="F:DNA-binding transcription factor activity"/>
    <property type="evidence" value="ECO:0007669"/>
    <property type="project" value="InterPro"/>
</dbReference>